<gene>
    <name evidence="1" type="ORF">DSOL_5260</name>
</gene>
<name>A0A1Q8QED0_9FIRM</name>
<organism evidence="1 2">
    <name type="scientific">Desulfosporosinus metallidurans</name>
    <dbReference type="NCBI Taxonomy" id="1888891"/>
    <lineage>
        <taxon>Bacteria</taxon>
        <taxon>Bacillati</taxon>
        <taxon>Bacillota</taxon>
        <taxon>Clostridia</taxon>
        <taxon>Eubacteriales</taxon>
        <taxon>Desulfitobacteriaceae</taxon>
        <taxon>Desulfosporosinus</taxon>
    </lineage>
</organism>
<dbReference type="STRING" id="1888891.DSOL_5260"/>
<evidence type="ECO:0000313" key="1">
    <source>
        <dbReference type="EMBL" id="OLN25680.1"/>
    </source>
</evidence>
<comment type="caution">
    <text evidence="1">The sequence shown here is derived from an EMBL/GenBank/DDBJ whole genome shotgun (WGS) entry which is preliminary data.</text>
</comment>
<dbReference type="AlphaFoldDB" id="A0A1Q8QED0"/>
<protein>
    <submittedName>
        <fullName evidence="1">Uncharacterized protein</fullName>
    </submittedName>
</protein>
<sequence>MILSFIKTPLTGDAWEEWCDACYRIRYQSDNYQKIPAAYRGDAGIEGYTQTGIVYQCYCPEREYNDDELYEHQRDKLTKDINKLVDQIYKQRLKDLGVPTIKQWHYVVPFYKDNRLLQHATAKRNEILRGKSGKPKEYDHLDDNFVIVIKVAEDFKVEFSKIIRETITDTKLNVVVKSFDTIPWDKCPSEKVHNIQRKIKAVMNPVNDDDEDFKDVVGAYVAYYIKGIEVLRMLQADFPEIYEHIYTLERACKSEVSLKTKMNQDRSLNMSIFNEILGEFEQKLSLEFDKYFTTSSIMELKHDMVGAWLADCPMEFRRG</sequence>
<dbReference type="EMBL" id="MLBF01000105">
    <property type="protein sequence ID" value="OLN25680.1"/>
    <property type="molecule type" value="Genomic_DNA"/>
</dbReference>
<evidence type="ECO:0000313" key="2">
    <source>
        <dbReference type="Proteomes" id="UP000186102"/>
    </source>
</evidence>
<accession>A0A1Q8QED0</accession>
<keyword evidence="2" id="KW-1185">Reference proteome</keyword>
<dbReference type="Proteomes" id="UP000186102">
    <property type="component" value="Unassembled WGS sequence"/>
</dbReference>
<reference evidence="1 2" key="1">
    <citation type="submission" date="2016-09" db="EMBL/GenBank/DDBJ databases">
        <title>Complete genome of Desulfosporosinus sp. OL.</title>
        <authorList>
            <person name="Mardanov A."/>
            <person name="Beletsky A."/>
            <person name="Panova A."/>
            <person name="Karnachuk O."/>
            <person name="Ravin N."/>
        </authorList>
    </citation>
    <scope>NUCLEOTIDE SEQUENCE [LARGE SCALE GENOMIC DNA]</scope>
    <source>
        <strain evidence="1 2">OL</strain>
    </source>
</reference>
<dbReference type="RefSeq" id="WP_075367486.1">
    <property type="nucleotide sequence ID" value="NZ_MLBF01000105.1"/>
</dbReference>
<dbReference type="OrthoDB" id="2962756at2"/>
<proteinExistence type="predicted"/>